<keyword evidence="3" id="KW-1185">Reference proteome</keyword>
<proteinExistence type="predicted"/>
<evidence type="ECO:0000313" key="3">
    <source>
        <dbReference type="Proteomes" id="UP000029725"/>
    </source>
</evidence>
<dbReference type="VEuPathDB" id="MicrosporidiaDB:DI09_30p250"/>
<evidence type="ECO:0000256" key="1">
    <source>
        <dbReference type="SAM" id="SignalP"/>
    </source>
</evidence>
<feature type="chain" id="PRO_5001950423" evidence="1">
    <location>
        <begin position="23"/>
        <end position="439"/>
    </location>
</feature>
<feature type="signal peptide" evidence="1">
    <location>
        <begin position="1"/>
        <end position="22"/>
    </location>
</feature>
<dbReference type="Proteomes" id="UP000029725">
    <property type="component" value="Unassembled WGS sequence"/>
</dbReference>
<gene>
    <name evidence="2" type="ORF">DI09_30p250</name>
</gene>
<organism evidence="2 3">
    <name type="scientific">Mitosporidium daphniae</name>
    <dbReference type="NCBI Taxonomy" id="1485682"/>
    <lineage>
        <taxon>Eukaryota</taxon>
        <taxon>Fungi</taxon>
        <taxon>Fungi incertae sedis</taxon>
        <taxon>Microsporidia</taxon>
        <taxon>Mitosporidium</taxon>
    </lineage>
</organism>
<sequence>MFFCFWYGVYLTSSLLLEKVAFQYLAFGDWNVGISICEKLLSYYSRLEGWWEFTGARINRQIATEAVSNGRGVEELEQVLLNLIKDESWEACHRVIEKINSIDGHVTIQKLSKGVVEISDFYSIDWDGSVLSFRALVNSKLHILESKISLIFTSIDGGEDFVFEGKAVFSRNFNPDLEATEAPLFDPILAKNLDRPTAGICFQFNCHSFFSGSLYKLLTLLPKKSSIEIGHIRLDFESAIHFERINFNDLLVNLIHERIKIVSKNIWNRSIVPVLFSSQRKNKTSPFLPDLIAACCFSRPLHSYVIVRAWVQLEDATKSSVAEKSLVPFNLMVKVWWGQRLKDCGRCASSVIVTIGDYHDSWELIEKSPQIHIPLDPLRIESLFTCRFRSLICGARGSYAPLPKAVYFLQNPDQEHPSSDYQIQFEDATRADLKLLIDF</sequence>
<accession>A0A098VS12</accession>
<dbReference type="EMBL" id="JMKJ01000233">
    <property type="protein sequence ID" value="KGG51609.1"/>
    <property type="molecule type" value="Genomic_DNA"/>
</dbReference>
<dbReference type="GeneID" id="25259516"/>
<protein>
    <submittedName>
        <fullName evidence="2">Uncharacterized protein</fullName>
    </submittedName>
</protein>
<dbReference type="HOGENOM" id="CLU_624164_0_0_1"/>
<name>A0A098VS12_9MICR</name>
<comment type="caution">
    <text evidence="2">The sequence shown here is derived from an EMBL/GenBank/DDBJ whole genome shotgun (WGS) entry which is preliminary data.</text>
</comment>
<keyword evidence="1" id="KW-0732">Signal</keyword>
<evidence type="ECO:0000313" key="2">
    <source>
        <dbReference type="EMBL" id="KGG51609.1"/>
    </source>
</evidence>
<dbReference type="RefSeq" id="XP_013238036.1">
    <property type="nucleotide sequence ID" value="XM_013382582.1"/>
</dbReference>
<reference evidence="2 3" key="1">
    <citation type="submission" date="2014-04" db="EMBL/GenBank/DDBJ databases">
        <title>A new species of microsporidia sheds light on the evolution of extreme parasitism.</title>
        <authorList>
            <person name="Haag K.L."/>
            <person name="James T.Y."/>
            <person name="Larsson R."/>
            <person name="Schaer T.M."/>
            <person name="Refardt D."/>
            <person name="Pombert J.-F."/>
            <person name="Ebert D."/>
        </authorList>
    </citation>
    <scope>NUCLEOTIDE SEQUENCE [LARGE SCALE GENOMIC DNA]</scope>
    <source>
        <strain evidence="2 3">UGP3</strain>
        <tissue evidence="2">Spores</tissue>
    </source>
</reference>
<dbReference type="AlphaFoldDB" id="A0A098VS12"/>